<evidence type="ECO:0008006" key="9">
    <source>
        <dbReference type="Google" id="ProtNLM"/>
    </source>
</evidence>
<evidence type="ECO:0000256" key="3">
    <source>
        <dbReference type="ARBA" id="ARBA00004370"/>
    </source>
</evidence>
<dbReference type="GO" id="GO:0005783">
    <property type="term" value="C:endoplasmic reticulum"/>
    <property type="evidence" value="ECO:0007669"/>
    <property type="project" value="UniProtKB-SubCell"/>
</dbReference>
<keyword evidence="5" id="KW-0496">Mitochondrion</keyword>
<dbReference type="EMBL" id="KV878181">
    <property type="protein sequence ID" value="OJI87810.1"/>
    <property type="molecule type" value="Genomic_DNA"/>
</dbReference>
<keyword evidence="8" id="KW-1185">Reference proteome</keyword>
<protein>
    <recommendedName>
        <fullName evidence="9">DUF676 domain-containing protein</fullName>
    </recommendedName>
</protein>
<comment type="subcellular location">
    <subcellularLocation>
        <location evidence="2">Endoplasmic reticulum</location>
    </subcellularLocation>
    <subcellularLocation>
        <location evidence="3">Membrane</location>
    </subcellularLocation>
    <subcellularLocation>
        <location evidence="1">Mitochondrion</location>
    </subcellularLocation>
</comment>
<dbReference type="PANTHER" id="PTHR48182">
    <property type="entry name" value="PROTEIN SERAC1"/>
    <property type="match status" value="1"/>
</dbReference>
<evidence type="ECO:0000313" key="7">
    <source>
        <dbReference type="EMBL" id="OJI87810.1"/>
    </source>
</evidence>
<gene>
    <name evidence="7" type="ORF">ASPTUDRAFT_422458</name>
</gene>
<keyword evidence="4" id="KW-0256">Endoplasmic reticulum</keyword>
<evidence type="ECO:0000313" key="8">
    <source>
        <dbReference type="Proteomes" id="UP000184304"/>
    </source>
</evidence>
<dbReference type="GO" id="GO:0016020">
    <property type="term" value="C:membrane"/>
    <property type="evidence" value="ECO:0007669"/>
    <property type="project" value="UniProtKB-SubCell"/>
</dbReference>
<evidence type="ECO:0000256" key="5">
    <source>
        <dbReference type="ARBA" id="ARBA00023128"/>
    </source>
</evidence>
<dbReference type="Gene3D" id="3.40.50.1820">
    <property type="entry name" value="alpha/beta hydrolase"/>
    <property type="match status" value="1"/>
</dbReference>
<sequence>MEAASRHEFPFLEEVYSAEQPKIDFVFVHGLNPRGKDNHPFETWTHENGIFWPRDYLPQDIPQARIFVYGYNSTITNPQSMSTASVKDHANTLLNLLDLERSPQLNVRPTKIIFIGHSLGGLVIKQTPSTIQSATIPLVLSSLAVHIEVPKVSSSARSQQR</sequence>
<dbReference type="OMA" id="IHLIAHV"/>
<organism evidence="7 8">
    <name type="scientific">Aspergillus tubingensis (strain CBS 134.48)</name>
    <dbReference type="NCBI Taxonomy" id="767770"/>
    <lineage>
        <taxon>Eukaryota</taxon>
        <taxon>Fungi</taxon>
        <taxon>Dikarya</taxon>
        <taxon>Ascomycota</taxon>
        <taxon>Pezizomycotina</taxon>
        <taxon>Eurotiomycetes</taxon>
        <taxon>Eurotiomycetidae</taxon>
        <taxon>Eurotiales</taxon>
        <taxon>Aspergillaceae</taxon>
        <taxon>Aspergillus</taxon>
        <taxon>Aspergillus subgen. Circumdati</taxon>
    </lineage>
</organism>
<dbReference type="AlphaFoldDB" id="A0A1L9NEU1"/>
<dbReference type="PANTHER" id="PTHR48182:SF2">
    <property type="entry name" value="PROTEIN SERAC1"/>
    <property type="match status" value="1"/>
</dbReference>
<evidence type="ECO:0000256" key="2">
    <source>
        <dbReference type="ARBA" id="ARBA00004240"/>
    </source>
</evidence>
<accession>A0A1L9NEU1</accession>
<evidence type="ECO:0000256" key="6">
    <source>
        <dbReference type="ARBA" id="ARBA00023136"/>
    </source>
</evidence>
<evidence type="ECO:0000256" key="4">
    <source>
        <dbReference type="ARBA" id="ARBA00022824"/>
    </source>
</evidence>
<evidence type="ECO:0000256" key="1">
    <source>
        <dbReference type="ARBA" id="ARBA00004173"/>
    </source>
</evidence>
<dbReference type="Proteomes" id="UP000184304">
    <property type="component" value="Unassembled WGS sequence"/>
</dbReference>
<dbReference type="InterPro" id="IPR052374">
    <property type="entry name" value="SERAC1"/>
</dbReference>
<keyword evidence="6" id="KW-0472">Membrane</keyword>
<dbReference type="SUPFAM" id="SSF53474">
    <property type="entry name" value="alpha/beta-Hydrolases"/>
    <property type="match status" value="1"/>
</dbReference>
<name>A0A1L9NEU1_ASPTC</name>
<reference evidence="8" key="1">
    <citation type="journal article" date="2017" name="Genome Biol.">
        <title>Comparative genomics reveals high biological diversity and specific adaptations in the industrially and medically important fungal genus Aspergillus.</title>
        <authorList>
            <person name="de Vries R.P."/>
            <person name="Riley R."/>
            <person name="Wiebenga A."/>
            <person name="Aguilar-Osorio G."/>
            <person name="Amillis S."/>
            <person name="Uchima C.A."/>
            <person name="Anderluh G."/>
            <person name="Asadollahi M."/>
            <person name="Askin M."/>
            <person name="Barry K."/>
            <person name="Battaglia E."/>
            <person name="Bayram O."/>
            <person name="Benocci T."/>
            <person name="Braus-Stromeyer S.A."/>
            <person name="Caldana C."/>
            <person name="Canovas D."/>
            <person name="Cerqueira G.C."/>
            <person name="Chen F."/>
            <person name="Chen W."/>
            <person name="Choi C."/>
            <person name="Clum A."/>
            <person name="Dos Santos R.A."/>
            <person name="Damasio A.R."/>
            <person name="Diallinas G."/>
            <person name="Emri T."/>
            <person name="Fekete E."/>
            <person name="Flipphi M."/>
            <person name="Freyberg S."/>
            <person name="Gallo A."/>
            <person name="Gournas C."/>
            <person name="Habgood R."/>
            <person name="Hainaut M."/>
            <person name="Harispe M.L."/>
            <person name="Henrissat B."/>
            <person name="Hilden K.S."/>
            <person name="Hope R."/>
            <person name="Hossain A."/>
            <person name="Karabika E."/>
            <person name="Karaffa L."/>
            <person name="Karanyi Z."/>
            <person name="Krasevec N."/>
            <person name="Kuo A."/>
            <person name="Kusch H."/>
            <person name="LaButti K."/>
            <person name="Lagendijk E.L."/>
            <person name="Lapidus A."/>
            <person name="Levasseur A."/>
            <person name="Lindquist E."/>
            <person name="Lipzen A."/>
            <person name="Logrieco A.F."/>
            <person name="MacCabe A."/>
            <person name="Maekelae M.R."/>
            <person name="Malavazi I."/>
            <person name="Melin P."/>
            <person name="Meyer V."/>
            <person name="Mielnichuk N."/>
            <person name="Miskei M."/>
            <person name="Molnar A.P."/>
            <person name="Mule G."/>
            <person name="Ngan C.Y."/>
            <person name="Orejas M."/>
            <person name="Orosz E."/>
            <person name="Ouedraogo J.P."/>
            <person name="Overkamp K.M."/>
            <person name="Park H.-S."/>
            <person name="Perrone G."/>
            <person name="Piumi F."/>
            <person name="Punt P.J."/>
            <person name="Ram A.F."/>
            <person name="Ramon A."/>
            <person name="Rauscher S."/>
            <person name="Record E."/>
            <person name="Riano-Pachon D.M."/>
            <person name="Robert V."/>
            <person name="Roehrig J."/>
            <person name="Ruller R."/>
            <person name="Salamov A."/>
            <person name="Salih N.S."/>
            <person name="Samson R.A."/>
            <person name="Sandor E."/>
            <person name="Sanguinetti M."/>
            <person name="Schuetze T."/>
            <person name="Sepcic K."/>
            <person name="Shelest E."/>
            <person name="Sherlock G."/>
            <person name="Sophianopoulou V."/>
            <person name="Squina F.M."/>
            <person name="Sun H."/>
            <person name="Susca A."/>
            <person name="Todd R.B."/>
            <person name="Tsang A."/>
            <person name="Unkles S.E."/>
            <person name="van de Wiele N."/>
            <person name="van Rossen-Uffink D."/>
            <person name="Oliveira J.V."/>
            <person name="Vesth T.C."/>
            <person name="Visser J."/>
            <person name="Yu J.-H."/>
            <person name="Zhou M."/>
            <person name="Andersen M.R."/>
            <person name="Archer D.B."/>
            <person name="Baker S.E."/>
            <person name="Benoit I."/>
            <person name="Brakhage A.A."/>
            <person name="Braus G.H."/>
            <person name="Fischer R."/>
            <person name="Frisvad J.C."/>
            <person name="Goldman G.H."/>
            <person name="Houbraken J."/>
            <person name="Oakley B."/>
            <person name="Pocsi I."/>
            <person name="Scazzocchio C."/>
            <person name="Seiboth B."/>
            <person name="vanKuyk P.A."/>
            <person name="Wortman J."/>
            <person name="Dyer P.S."/>
            <person name="Grigoriev I.V."/>
        </authorList>
    </citation>
    <scope>NUCLEOTIDE SEQUENCE [LARGE SCALE GENOMIC DNA]</scope>
    <source>
        <strain evidence="8">CBS 134.48</strain>
    </source>
</reference>
<dbReference type="VEuPathDB" id="FungiDB:ASPTUDRAFT_422458"/>
<dbReference type="InterPro" id="IPR029058">
    <property type="entry name" value="AB_hydrolase_fold"/>
</dbReference>
<proteinExistence type="predicted"/>
<dbReference type="GO" id="GO:0005739">
    <property type="term" value="C:mitochondrion"/>
    <property type="evidence" value="ECO:0007669"/>
    <property type="project" value="UniProtKB-SubCell"/>
</dbReference>